<sequence>MQCTLSYFIEPKMAACFGNNEEEMSPRSRVKFLCSYGGKILPRPSDGQLKYIGGDTRVIAVPRSISFSELKKKMDIVYNGEAMVKYQLMPEDLDALVSVTCDEDLRYMFDEHDRQPRSPSSGCGSPRLRVFLFPTSSSPSAAATPEQRYLDAINGIPIMPQAKSTKQHSIFTLSSSACTSPTSTIDMSTMGFGGLSSGRASGGGGMHRVRSTPNIGSLRSQTSTGSNLQQHLHQHHHFPQQSSSLQKQLSLTYGMYPGGGGRSAVGASIRYQQPFPQPTSMYCLRPPLAGGPRCTNSGHMEEMYGSGYFYNSAAYKHGCFD</sequence>
<proteinExistence type="predicted"/>
<reference evidence="3" key="1">
    <citation type="submission" date="2025-08" db="UniProtKB">
        <authorList>
            <consortium name="RefSeq"/>
        </authorList>
    </citation>
    <scope>IDENTIFICATION</scope>
</reference>
<protein>
    <submittedName>
        <fullName evidence="3">Uncharacterized protein LOC120259315 isoform X1</fullName>
    </submittedName>
</protein>
<name>A0AB40B722_DIOCR</name>
<evidence type="ECO:0000313" key="3">
    <source>
        <dbReference type="RefSeq" id="XP_039122833.1"/>
    </source>
</evidence>
<dbReference type="GeneID" id="120259315"/>
<keyword evidence="2" id="KW-1185">Reference proteome</keyword>
<dbReference type="PANTHER" id="PTHR31066">
    <property type="entry name" value="OS05G0427100 PROTEIN-RELATED"/>
    <property type="match status" value="1"/>
</dbReference>
<accession>A0AB40B722</accession>
<dbReference type="PANTHER" id="PTHR31066:SF47">
    <property type="entry name" value="PB1 DOMAIN-CONTAINING PROTEIN"/>
    <property type="match status" value="1"/>
</dbReference>
<dbReference type="RefSeq" id="XP_039122833.1">
    <property type="nucleotide sequence ID" value="XM_039266899.1"/>
</dbReference>
<evidence type="ECO:0000313" key="2">
    <source>
        <dbReference type="Proteomes" id="UP001515500"/>
    </source>
</evidence>
<dbReference type="CDD" id="cd06410">
    <property type="entry name" value="PB1_UP2"/>
    <property type="match status" value="1"/>
</dbReference>
<dbReference type="Proteomes" id="UP001515500">
    <property type="component" value="Chromosome 4"/>
</dbReference>
<dbReference type="AlphaFoldDB" id="A0AB40B722"/>
<feature type="domain" description="PB1" evidence="1">
    <location>
        <begin position="44"/>
        <end position="133"/>
    </location>
</feature>
<dbReference type="Pfam" id="PF00564">
    <property type="entry name" value="PB1"/>
    <property type="match status" value="1"/>
</dbReference>
<dbReference type="InterPro" id="IPR000270">
    <property type="entry name" value="PB1_dom"/>
</dbReference>
<dbReference type="SUPFAM" id="SSF54277">
    <property type="entry name" value="CAD &amp; PB1 domains"/>
    <property type="match status" value="1"/>
</dbReference>
<gene>
    <name evidence="3" type="primary">LOC120259315</name>
</gene>
<dbReference type="InterPro" id="IPR053198">
    <property type="entry name" value="Gynoecium_Dev_Regulator"/>
</dbReference>
<dbReference type="Gene3D" id="3.10.20.90">
    <property type="entry name" value="Phosphatidylinositol 3-kinase Catalytic Subunit, Chain A, domain 1"/>
    <property type="match status" value="1"/>
</dbReference>
<dbReference type="SMART" id="SM00666">
    <property type="entry name" value="PB1"/>
    <property type="match status" value="1"/>
</dbReference>
<evidence type="ECO:0000259" key="1">
    <source>
        <dbReference type="SMART" id="SM00666"/>
    </source>
</evidence>
<organism evidence="2 3">
    <name type="scientific">Dioscorea cayennensis subsp. rotundata</name>
    <name type="common">White Guinea yam</name>
    <name type="synonym">Dioscorea rotundata</name>
    <dbReference type="NCBI Taxonomy" id="55577"/>
    <lineage>
        <taxon>Eukaryota</taxon>
        <taxon>Viridiplantae</taxon>
        <taxon>Streptophyta</taxon>
        <taxon>Embryophyta</taxon>
        <taxon>Tracheophyta</taxon>
        <taxon>Spermatophyta</taxon>
        <taxon>Magnoliopsida</taxon>
        <taxon>Liliopsida</taxon>
        <taxon>Dioscoreales</taxon>
        <taxon>Dioscoreaceae</taxon>
        <taxon>Dioscorea</taxon>
    </lineage>
</organism>